<feature type="compositionally biased region" description="Low complexity" evidence="1">
    <location>
        <begin position="34"/>
        <end position="48"/>
    </location>
</feature>
<proteinExistence type="predicted"/>
<feature type="region of interest" description="Disordered" evidence="1">
    <location>
        <begin position="80"/>
        <end position="99"/>
    </location>
</feature>
<protein>
    <submittedName>
        <fullName evidence="2">Uncharacterized protein</fullName>
    </submittedName>
</protein>
<sequence>MDTRPAVTGVTGTPGASRAGAARRGFEGKATRTAGASAPRNGSAAAAGRRTRDGGRPATAAVPAGPATVARVSSRIDLDTRGGKVGGDTIRRYGAAHER</sequence>
<feature type="region of interest" description="Disordered" evidence="1">
    <location>
        <begin position="1"/>
        <end position="67"/>
    </location>
</feature>
<evidence type="ECO:0000313" key="3">
    <source>
        <dbReference type="Proteomes" id="UP000619260"/>
    </source>
</evidence>
<gene>
    <name evidence="2" type="ORF">Val02_66280</name>
</gene>
<feature type="compositionally biased region" description="Low complexity" evidence="1">
    <location>
        <begin position="13"/>
        <end position="23"/>
    </location>
</feature>
<evidence type="ECO:0000256" key="1">
    <source>
        <dbReference type="SAM" id="MobiDB-lite"/>
    </source>
</evidence>
<comment type="caution">
    <text evidence="2">The sequence shown here is derived from an EMBL/GenBank/DDBJ whole genome shotgun (WGS) entry which is preliminary data.</text>
</comment>
<name>A0A8J3YSB8_9ACTN</name>
<accession>A0A8J3YSB8</accession>
<dbReference type="AlphaFoldDB" id="A0A8J3YSB8"/>
<organism evidence="2 3">
    <name type="scientific">Virgisporangium aliadipatigenens</name>
    <dbReference type="NCBI Taxonomy" id="741659"/>
    <lineage>
        <taxon>Bacteria</taxon>
        <taxon>Bacillati</taxon>
        <taxon>Actinomycetota</taxon>
        <taxon>Actinomycetes</taxon>
        <taxon>Micromonosporales</taxon>
        <taxon>Micromonosporaceae</taxon>
        <taxon>Virgisporangium</taxon>
    </lineage>
</organism>
<feature type="compositionally biased region" description="Low complexity" evidence="1">
    <location>
        <begin position="56"/>
        <end position="67"/>
    </location>
</feature>
<evidence type="ECO:0000313" key="2">
    <source>
        <dbReference type="EMBL" id="GIJ49742.1"/>
    </source>
</evidence>
<dbReference type="EMBL" id="BOPF01000030">
    <property type="protein sequence ID" value="GIJ49742.1"/>
    <property type="molecule type" value="Genomic_DNA"/>
</dbReference>
<reference evidence="2" key="1">
    <citation type="submission" date="2021-01" db="EMBL/GenBank/DDBJ databases">
        <title>Whole genome shotgun sequence of Virgisporangium aliadipatigenens NBRC 105644.</title>
        <authorList>
            <person name="Komaki H."/>
            <person name="Tamura T."/>
        </authorList>
    </citation>
    <scope>NUCLEOTIDE SEQUENCE</scope>
    <source>
        <strain evidence="2">NBRC 105644</strain>
    </source>
</reference>
<keyword evidence="3" id="KW-1185">Reference proteome</keyword>
<feature type="compositionally biased region" description="Basic and acidic residues" evidence="1">
    <location>
        <begin position="89"/>
        <end position="99"/>
    </location>
</feature>
<dbReference type="Proteomes" id="UP000619260">
    <property type="component" value="Unassembled WGS sequence"/>
</dbReference>